<organism evidence="2 3">
    <name type="scientific">Aphis craccivora</name>
    <name type="common">Cowpea aphid</name>
    <dbReference type="NCBI Taxonomy" id="307492"/>
    <lineage>
        <taxon>Eukaryota</taxon>
        <taxon>Metazoa</taxon>
        <taxon>Ecdysozoa</taxon>
        <taxon>Arthropoda</taxon>
        <taxon>Hexapoda</taxon>
        <taxon>Insecta</taxon>
        <taxon>Pterygota</taxon>
        <taxon>Neoptera</taxon>
        <taxon>Paraneoptera</taxon>
        <taxon>Hemiptera</taxon>
        <taxon>Sternorrhyncha</taxon>
        <taxon>Aphidomorpha</taxon>
        <taxon>Aphidoidea</taxon>
        <taxon>Aphididae</taxon>
        <taxon>Aphidini</taxon>
        <taxon>Aphis</taxon>
        <taxon>Aphis</taxon>
    </lineage>
</organism>
<name>A0A6G0YDH4_APHCR</name>
<dbReference type="OrthoDB" id="10506152at2759"/>
<dbReference type="AlphaFoldDB" id="A0A6G0YDH4"/>
<keyword evidence="1" id="KW-1133">Transmembrane helix</keyword>
<dbReference type="EMBL" id="VUJU01004630">
    <property type="protein sequence ID" value="KAF0753761.1"/>
    <property type="molecule type" value="Genomic_DNA"/>
</dbReference>
<protein>
    <submittedName>
        <fullName evidence="2">Uncharacterized protein</fullName>
    </submittedName>
</protein>
<keyword evidence="1" id="KW-0812">Transmembrane</keyword>
<keyword evidence="3" id="KW-1185">Reference proteome</keyword>
<dbReference type="Proteomes" id="UP000478052">
    <property type="component" value="Unassembled WGS sequence"/>
</dbReference>
<proteinExistence type="predicted"/>
<feature type="transmembrane region" description="Helical" evidence="1">
    <location>
        <begin position="32"/>
        <end position="57"/>
    </location>
</feature>
<sequence length="58" mass="6596">MVSLVDCKTVLANGTSQTKPKRNRVNSIGENALLICLYVYIILYVCMCRMCIFNIMFS</sequence>
<accession>A0A6G0YDH4</accession>
<evidence type="ECO:0000313" key="2">
    <source>
        <dbReference type="EMBL" id="KAF0753761.1"/>
    </source>
</evidence>
<gene>
    <name evidence="2" type="ORF">FWK35_00038985</name>
</gene>
<evidence type="ECO:0000256" key="1">
    <source>
        <dbReference type="SAM" id="Phobius"/>
    </source>
</evidence>
<reference evidence="2 3" key="1">
    <citation type="submission" date="2019-08" db="EMBL/GenBank/DDBJ databases">
        <title>Whole genome of Aphis craccivora.</title>
        <authorList>
            <person name="Voronova N.V."/>
            <person name="Shulinski R.S."/>
            <person name="Bandarenka Y.V."/>
            <person name="Zhorov D.G."/>
            <person name="Warner D."/>
        </authorList>
    </citation>
    <scope>NUCLEOTIDE SEQUENCE [LARGE SCALE GENOMIC DNA]</scope>
    <source>
        <strain evidence="2">180601</strain>
        <tissue evidence="2">Whole Body</tissue>
    </source>
</reference>
<keyword evidence="1" id="KW-0472">Membrane</keyword>
<comment type="caution">
    <text evidence="2">The sequence shown here is derived from an EMBL/GenBank/DDBJ whole genome shotgun (WGS) entry which is preliminary data.</text>
</comment>
<evidence type="ECO:0000313" key="3">
    <source>
        <dbReference type="Proteomes" id="UP000478052"/>
    </source>
</evidence>